<feature type="domain" description="Fe2OG dioxygenase" evidence="7">
    <location>
        <begin position="100"/>
        <end position="215"/>
    </location>
</feature>
<name>A0A6G9YP12_9NOCA</name>
<dbReference type="InterPro" id="IPR051559">
    <property type="entry name" value="HIF_prolyl_hydroxylases"/>
</dbReference>
<evidence type="ECO:0000256" key="2">
    <source>
        <dbReference type="ARBA" id="ARBA00022723"/>
    </source>
</evidence>
<dbReference type="PANTHER" id="PTHR12907">
    <property type="entry name" value="EGL NINE HOMOLOG-RELATED"/>
    <property type="match status" value="1"/>
</dbReference>
<evidence type="ECO:0000256" key="1">
    <source>
        <dbReference type="ARBA" id="ARBA00001961"/>
    </source>
</evidence>
<keyword evidence="2" id="KW-0479">Metal-binding</keyword>
<sequence>MSIDGTEAHTVPWSWNGVAPLSIAVPMCHFEGFLGEAEADRVLDCAMATQTRFTPSMILDGGLVENRDIRRSRSIELPMPSLEQAVLRVLPLVEEILGVVIDPSRGLEYHFTAHNDGDFYRPHIDVRDGGTERALTFVYYLHRTPRAFSGGALRIFDTGVREGRAVDSAAYRDIEPQHDTVVFFPATARHEVRPVSCPSGEFVDSRFAFNGWVHPPSSSAWSGSELTKG</sequence>
<keyword evidence="4" id="KW-0223">Dioxygenase</keyword>
<dbReference type="Pfam" id="PF13640">
    <property type="entry name" value="2OG-FeII_Oxy_3"/>
    <property type="match status" value="1"/>
</dbReference>
<gene>
    <name evidence="8" type="ORF">F5544_35505</name>
</gene>
<accession>A0A6G9YP12</accession>
<protein>
    <submittedName>
        <fullName evidence="8">Oxygenase</fullName>
    </submittedName>
</protein>
<evidence type="ECO:0000313" key="9">
    <source>
        <dbReference type="Proteomes" id="UP000503540"/>
    </source>
</evidence>
<dbReference type="InterPro" id="IPR005123">
    <property type="entry name" value="Oxoglu/Fe-dep_dioxygenase_dom"/>
</dbReference>
<evidence type="ECO:0000256" key="6">
    <source>
        <dbReference type="ARBA" id="ARBA00023004"/>
    </source>
</evidence>
<dbReference type="Proteomes" id="UP000503540">
    <property type="component" value="Chromosome"/>
</dbReference>
<keyword evidence="9" id="KW-1185">Reference proteome</keyword>
<dbReference type="AlphaFoldDB" id="A0A6G9YP12"/>
<dbReference type="SMART" id="SM00702">
    <property type="entry name" value="P4Hc"/>
    <property type="match status" value="1"/>
</dbReference>
<organism evidence="8 9">
    <name type="scientific">Nocardia arthritidis</name>
    <dbReference type="NCBI Taxonomy" id="228602"/>
    <lineage>
        <taxon>Bacteria</taxon>
        <taxon>Bacillati</taxon>
        <taxon>Actinomycetota</taxon>
        <taxon>Actinomycetes</taxon>
        <taxon>Mycobacteriales</taxon>
        <taxon>Nocardiaceae</taxon>
        <taxon>Nocardia</taxon>
    </lineage>
</organism>
<dbReference type="GO" id="GO:0016705">
    <property type="term" value="F:oxidoreductase activity, acting on paired donors, with incorporation or reduction of molecular oxygen"/>
    <property type="evidence" value="ECO:0007669"/>
    <property type="project" value="InterPro"/>
</dbReference>
<dbReference type="PROSITE" id="PS51471">
    <property type="entry name" value="FE2OG_OXY"/>
    <property type="match status" value="1"/>
</dbReference>
<evidence type="ECO:0000256" key="4">
    <source>
        <dbReference type="ARBA" id="ARBA00022964"/>
    </source>
</evidence>
<comment type="cofactor">
    <cofactor evidence="1">
        <name>L-ascorbate</name>
        <dbReference type="ChEBI" id="CHEBI:38290"/>
    </cofactor>
</comment>
<reference evidence="8 9" key="1">
    <citation type="journal article" date="2019" name="ACS Chem. Biol.">
        <title>Identification and Mobilization of a Cryptic Antibiotic Biosynthesis Gene Locus from a Human-Pathogenic Nocardia Isolate.</title>
        <authorList>
            <person name="Herisse M."/>
            <person name="Ishida K."/>
            <person name="Porter J.L."/>
            <person name="Howden B."/>
            <person name="Hertweck C."/>
            <person name="Stinear T.P."/>
            <person name="Pidot S.J."/>
        </authorList>
    </citation>
    <scope>NUCLEOTIDE SEQUENCE [LARGE SCALE GENOMIC DNA]</scope>
    <source>
        <strain evidence="8 9">AUSMDU00012717</strain>
    </source>
</reference>
<keyword evidence="5" id="KW-0560">Oxidoreductase</keyword>
<dbReference type="GO" id="GO:0051213">
    <property type="term" value="F:dioxygenase activity"/>
    <property type="evidence" value="ECO:0007669"/>
    <property type="project" value="UniProtKB-KW"/>
</dbReference>
<evidence type="ECO:0000259" key="7">
    <source>
        <dbReference type="PROSITE" id="PS51471"/>
    </source>
</evidence>
<dbReference type="EMBL" id="CP046172">
    <property type="protein sequence ID" value="QIS14932.1"/>
    <property type="molecule type" value="Genomic_DNA"/>
</dbReference>
<evidence type="ECO:0000313" key="8">
    <source>
        <dbReference type="EMBL" id="QIS14932.1"/>
    </source>
</evidence>
<keyword evidence="6" id="KW-0408">Iron</keyword>
<dbReference type="GO" id="GO:0031418">
    <property type="term" value="F:L-ascorbic acid binding"/>
    <property type="evidence" value="ECO:0007669"/>
    <property type="project" value="UniProtKB-KW"/>
</dbReference>
<proteinExistence type="predicted"/>
<dbReference type="Gene3D" id="2.60.120.620">
    <property type="entry name" value="q2cbj1_9rhob like domain"/>
    <property type="match status" value="1"/>
</dbReference>
<dbReference type="PANTHER" id="PTHR12907:SF26">
    <property type="entry name" value="HIF PROLYL HYDROXYLASE, ISOFORM C"/>
    <property type="match status" value="1"/>
</dbReference>
<dbReference type="KEGG" id="nah:F5544_35505"/>
<dbReference type="InterPro" id="IPR044862">
    <property type="entry name" value="Pro_4_hyd_alph_FE2OG_OXY"/>
</dbReference>
<dbReference type="GO" id="GO:0005506">
    <property type="term" value="F:iron ion binding"/>
    <property type="evidence" value="ECO:0007669"/>
    <property type="project" value="InterPro"/>
</dbReference>
<evidence type="ECO:0000256" key="5">
    <source>
        <dbReference type="ARBA" id="ARBA00023002"/>
    </source>
</evidence>
<evidence type="ECO:0000256" key="3">
    <source>
        <dbReference type="ARBA" id="ARBA00022896"/>
    </source>
</evidence>
<dbReference type="InterPro" id="IPR006620">
    <property type="entry name" value="Pro_4_hyd_alph"/>
</dbReference>
<dbReference type="RefSeq" id="WP_203217424.1">
    <property type="nucleotide sequence ID" value="NZ_CP046172.1"/>
</dbReference>
<keyword evidence="3" id="KW-0847">Vitamin C</keyword>